<dbReference type="Proteomes" id="UP000315540">
    <property type="component" value="Unassembled WGS sequence"/>
</dbReference>
<reference evidence="3 4" key="1">
    <citation type="submission" date="2019-06" db="EMBL/GenBank/DDBJ databases">
        <authorList>
            <person name="Meng X."/>
        </authorList>
    </citation>
    <scope>NUCLEOTIDE SEQUENCE [LARGE SCALE GENOMIC DNA]</scope>
    <source>
        <strain evidence="3 4">M625</strain>
    </source>
</reference>
<evidence type="ECO:0000256" key="1">
    <source>
        <dbReference type="SAM" id="SignalP"/>
    </source>
</evidence>
<evidence type="ECO:0000259" key="2">
    <source>
        <dbReference type="Pfam" id="PF13449"/>
    </source>
</evidence>
<gene>
    <name evidence="3" type="ORF">FHK87_22975</name>
</gene>
<keyword evidence="4" id="KW-1185">Reference proteome</keyword>
<sequence>MYQKSQNMKNSFICILLLVCTLLNSCITDDYSGNPITKPTTISNLQFIGEQIIPDGQTFKGSTIGGLSSIDYYNGTYYIISDDPNAPIRFYTAHLTFDNTSFSKVEITNQVELLNDNGASFADQEVDPEAIRFDPRSRSIIWTSEGFANNNIAPSVKEASLRGKFRSEFMTPDIFKENTADSGVRNNGVFEGLSLSVDHKGYWVAMELPLLQDGDAPVFGMDTDSPVRISFIDRKTKEFGRQFAYELDPVARDGGFKVNGVVEILQYNKDRFLVLERSFASGTDDGGNDVRIYDVDASEATDISNMSSLKNANYKKATKTLLFDFNSIRDQLSTVPGGSANVVDNIEGMTFGPDLPNGNKSLVLVSDNNFSAFGAQLNQFIALEVLP</sequence>
<name>A0A504J7Z5_9FLAO</name>
<evidence type="ECO:0000313" key="3">
    <source>
        <dbReference type="EMBL" id="TPN82291.1"/>
    </source>
</evidence>
<keyword evidence="1" id="KW-0732">Signal</keyword>
<dbReference type="InterPro" id="IPR027372">
    <property type="entry name" value="Phytase-like_dom"/>
</dbReference>
<dbReference type="Pfam" id="PF13449">
    <property type="entry name" value="Phytase-like"/>
    <property type="match status" value="1"/>
</dbReference>
<dbReference type="OrthoDB" id="9798539at2"/>
<proteinExistence type="predicted"/>
<dbReference type="PANTHER" id="PTHR37957">
    <property type="entry name" value="BLR7070 PROTEIN"/>
    <property type="match status" value="1"/>
</dbReference>
<protein>
    <submittedName>
        <fullName evidence="3">Esterase-like activity of phytase family protein</fullName>
    </submittedName>
</protein>
<dbReference type="AlphaFoldDB" id="A0A504J7Z5"/>
<dbReference type="PANTHER" id="PTHR37957:SF1">
    <property type="entry name" value="PHYTASE-LIKE DOMAIN-CONTAINING PROTEIN"/>
    <property type="match status" value="1"/>
</dbReference>
<evidence type="ECO:0000313" key="4">
    <source>
        <dbReference type="Proteomes" id="UP000315540"/>
    </source>
</evidence>
<feature type="domain" description="Phytase-like" evidence="2">
    <location>
        <begin position="63"/>
        <end position="370"/>
    </location>
</feature>
<feature type="chain" id="PRO_5021395422" evidence="1">
    <location>
        <begin position="26"/>
        <end position="387"/>
    </location>
</feature>
<feature type="signal peptide" evidence="1">
    <location>
        <begin position="1"/>
        <end position="25"/>
    </location>
</feature>
<comment type="caution">
    <text evidence="3">The sequence shown here is derived from an EMBL/GenBank/DDBJ whole genome shotgun (WGS) entry which is preliminary data.</text>
</comment>
<accession>A0A504J7Z5</accession>
<organism evidence="3 4">
    <name type="scientific">Aquimarina algicola</name>
    <dbReference type="NCBI Taxonomy" id="2589995"/>
    <lineage>
        <taxon>Bacteria</taxon>
        <taxon>Pseudomonadati</taxon>
        <taxon>Bacteroidota</taxon>
        <taxon>Flavobacteriia</taxon>
        <taxon>Flavobacteriales</taxon>
        <taxon>Flavobacteriaceae</taxon>
        <taxon>Aquimarina</taxon>
    </lineage>
</organism>
<dbReference type="EMBL" id="VFWZ01000009">
    <property type="protein sequence ID" value="TPN82291.1"/>
    <property type="molecule type" value="Genomic_DNA"/>
</dbReference>